<comment type="caution">
    <text evidence="3">The sequence shown here is derived from an EMBL/GenBank/DDBJ whole genome shotgun (WGS) entry which is preliminary data.</text>
</comment>
<feature type="region of interest" description="Disordered" evidence="1">
    <location>
        <begin position="112"/>
        <end position="180"/>
    </location>
</feature>
<keyword evidence="2" id="KW-0732">Signal</keyword>
<sequence length="298" mass="30405">MKASILSFLALLFGTASSDCIVEGDMVFVEGQSSGHFGLECLNSTSYDATDTVCGPNGTMIQTDAVYTCPTSDPESDPDGLFASPYCVQCGPRGIGAALCLSSPDLPSECVGADDGLPQATTTPPTTIGTTIAADGPTPSAPPTSEGGTSTTPSPTVVSAATSAPSLSEGETSTTLSPTVVSAATSAPSLSEGETSTTLSPTVVCGVDEEGCIDANYMVTYCIPASEGPCPCPENMIRCPTYDWGTYTTGGYCQQICCDDGPNATEVACPSSSGSVWQIPYITYCEPVSVFPIFSHVM</sequence>
<dbReference type="Proteomes" id="UP001530377">
    <property type="component" value="Unassembled WGS sequence"/>
</dbReference>
<reference evidence="3 4" key="1">
    <citation type="submission" date="2024-10" db="EMBL/GenBank/DDBJ databases">
        <title>Updated reference genomes for cyclostephanoid diatoms.</title>
        <authorList>
            <person name="Roberts W.R."/>
            <person name="Alverson A.J."/>
        </authorList>
    </citation>
    <scope>NUCLEOTIDE SEQUENCE [LARGE SCALE GENOMIC DNA]</scope>
    <source>
        <strain evidence="3 4">AJA228-03</strain>
    </source>
</reference>
<evidence type="ECO:0000313" key="3">
    <source>
        <dbReference type="EMBL" id="KAL3811181.1"/>
    </source>
</evidence>
<feature type="compositionally biased region" description="Low complexity" evidence="1">
    <location>
        <begin position="120"/>
        <end position="179"/>
    </location>
</feature>
<gene>
    <name evidence="3" type="ORF">ACHAXA_002745</name>
</gene>
<name>A0ABD3RKV1_9STRA</name>
<keyword evidence="4" id="KW-1185">Reference proteome</keyword>
<protein>
    <submittedName>
        <fullName evidence="3">Uncharacterized protein</fullName>
    </submittedName>
</protein>
<accession>A0ABD3RKV1</accession>
<evidence type="ECO:0000256" key="2">
    <source>
        <dbReference type="SAM" id="SignalP"/>
    </source>
</evidence>
<dbReference type="AlphaFoldDB" id="A0ABD3RKV1"/>
<proteinExistence type="predicted"/>
<feature type="signal peptide" evidence="2">
    <location>
        <begin position="1"/>
        <end position="18"/>
    </location>
</feature>
<dbReference type="EMBL" id="JALLPB020000275">
    <property type="protein sequence ID" value="KAL3811181.1"/>
    <property type="molecule type" value="Genomic_DNA"/>
</dbReference>
<organism evidence="3 4">
    <name type="scientific">Cyclostephanos tholiformis</name>
    <dbReference type="NCBI Taxonomy" id="382380"/>
    <lineage>
        <taxon>Eukaryota</taxon>
        <taxon>Sar</taxon>
        <taxon>Stramenopiles</taxon>
        <taxon>Ochrophyta</taxon>
        <taxon>Bacillariophyta</taxon>
        <taxon>Coscinodiscophyceae</taxon>
        <taxon>Thalassiosirophycidae</taxon>
        <taxon>Stephanodiscales</taxon>
        <taxon>Stephanodiscaceae</taxon>
        <taxon>Cyclostephanos</taxon>
    </lineage>
</organism>
<evidence type="ECO:0000256" key="1">
    <source>
        <dbReference type="SAM" id="MobiDB-lite"/>
    </source>
</evidence>
<evidence type="ECO:0000313" key="4">
    <source>
        <dbReference type="Proteomes" id="UP001530377"/>
    </source>
</evidence>
<feature type="chain" id="PRO_5044885411" evidence="2">
    <location>
        <begin position="19"/>
        <end position="298"/>
    </location>
</feature>